<evidence type="ECO:0000313" key="2">
    <source>
        <dbReference type="EMBL" id="KAK9863987.1"/>
    </source>
</evidence>
<protein>
    <recommendedName>
        <fullName evidence="4">Transmembrane protein</fullName>
    </recommendedName>
</protein>
<feature type="transmembrane region" description="Helical" evidence="1">
    <location>
        <begin position="500"/>
        <end position="527"/>
    </location>
</feature>
<keyword evidence="1" id="KW-0812">Transmembrane</keyword>
<organism evidence="2 3">
    <name type="scientific">Apatococcus fuscideae</name>
    <dbReference type="NCBI Taxonomy" id="2026836"/>
    <lineage>
        <taxon>Eukaryota</taxon>
        <taxon>Viridiplantae</taxon>
        <taxon>Chlorophyta</taxon>
        <taxon>core chlorophytes</taxon>
        <taxon>Trebouxiophyceae</taxon>
        <taxon>Chlorellales</taxon>
        <taxon>Chlorellaceae</taxon>
        <taxon>Apatococcus</taxon>
    </lineage>
</organism>
<dbReference type="EMBL" id="JALJOV010000405">
    <property type="protein sequence ID" value="KAK9863987.1"/>
    <property type="molecule type" value="Genomic_DNA"/>
</dbReference>
<evidence type="ECO:0000313" key="3">
    <source>
        <dbReference type="Proteomes" id="UP001485043"/>
    </source>
</evidence>
<reference evidence="2 3" key="1">
    <citation type="journal article" date="2024" name="Nat. Commun.">
        <title>Phylogenomics reveals the evolutionary origins of lichenization in chlorophyte algae.</title>
        <authorList>
            <person name="Puginier C."/>
            <person name="Libourel C."/>
            <person name="Otte J."/>
            <person name="Skaloud P."/>
            <person name="Haon M."/>
            <person name="Grisel S."/>
            <person name="Petersen M."/>
            <person name="Berrin J.G."/>
            <person name="Delaux P.M."/>
            <person name="Dal Grande F."/>
            <person name="Keller J."/>
        </authorList>
    </citation>
    <scope>NUCLEOTIDE SEQUENCE [LARGE SCALE GENOMIC DNA]</scope>
    <source>
        <strain evidence="2 3">SAG 2523</strain>
    </source>
</reference>
<keyword evidence="3" id="KW-1185">Reference proteome</keyword>
<keyword evidence="1" id="KW-0472">Membrane</keyword>
<accession>A0AAW1T5U4</accession>
<dbReference type="Proteomes" id="UP001485043">
    <property type="component" value="Unassembled WGS sequence"/>
</dbReference>
<dbReference type="AlphaFoldDB" id="A0AAW1T5U4"/>
<keyword evidence="1" id="KW-1133">Transmembrane helix</keyword>
<evidence type="ECO:0008006" key="4">
    <source>
        <dbReference type="Google" id="ProtNLM"/>
    </source>
</evidence>
<comment type="caution">
    <text evidence="2">The sequence shown here is derived from an EMBL/GenBank/DDBJ whole genome shotgun (WGS) entry which is preliminary data.</text>
</comment>
<name>A0AAW1T5U4_9CHLO</name>
<evidence type="ECO:0000256" key="1">
    <source>
        <dbReference type="SAM" id="Phobius"/>
    </source>
</evidence>
<gene>
    <name evidence="2" type="ORF">WJX84_004521</name>
</gene>
<proteinExistence type="predicted"/>
<sequence length="561" mass="58003">MFFSGQNASQITSCVCSAPQSCPALPTSASQGTTLAVPGAPLPSSGLPPLPAMGIPQLPGLSLAPGQSLAALYGCCLPPSTTCGQNGNTDGCCPTPPVGLTPVATPNASYGCCLASVSCGINGTYAGCCPSGGVNTLLQLSPSQPNTVVSCLCSAPQTCPVSLTPSSFANLTNLSPPPPGPPVTISTIFKAARVSGSSSCNVTVTAESHKLWCTTWEWWSVFHISWDPILPITLREHVHYILTRDVTCSFSFGISIWFASFGAGASNVGSQHRWQSVPRDDVTSHRPQPKFPSSCIALELPVLEGSVLLDTYVEFLDGNATLASSLASAASNAVAGNPSSLVLPATFGRLGTSAAPVLAYAANPSAANASQMTTTYPNVTASISLTGYTLETFGSDQQAQFGQRILGLVNASSTEVNFTFTNIRAGSVLFDFEAIFVNGNTTQAQILGTTMLDATRVNQLFNGFGTTTVSFEYINGITASVYLEGTPSSAPASKALSKGAIAGIVIGAVVGSVIILLALWAVIFLGWGRSRSRPGSRDNPLASAAGTDRPLRGHTWQYVNE</sequence>